<reference evidence="2 3" key="1">
    <citation type="submission" date="2015-08" db="EMBL/GenBank/DDBJ databases">
        <title>Next Generation Sequencing and Analysis of the Genome of Puccinia sorghi L Schw, the Causal Agent of Maize Common Rust.</title>
        <authorList>
            <person name="Rochi L."/>
            <person name="Burguener G."/>
            <person name="Darino M."/>
            <person name="Turjanski A."/>
            <person name="Kreff E."/>
            <person name="Dieguez M.J."/>
            <person name="Sacco F."/>
        </authorList>
    </citation>
    <scope>NUCLEOTIDE SEQUENCE [LARGE SCALE GENOMIC DNA]</scope>
    <source>
        <strain evidence="2 3">RO10H11247</strain>
    </source>
</reference>
<proteinExistence type="predicted"/>
<organism evidence="2 3">
    <name type="scientific">Puccinia sorghi</name>
    <dbReference type="NCBI Taxonomy" id="27349"/>
    <lineage>
        <taxon>Eukaryota</taxon>
        <taxon>Fungi</taxon>
        <taxon>Dikarya</taxon>
        <taxon>Basidiomycota</taxon>
        <taxon>Pucciniomycotina</taxon>
        <taxon>Pucciniomycetes</taxon>
        <taxon>Pucciniales</taxon>
        <taxon>Pucciniaceae</taxon>
        <taxon>Puccinia</taxon>
    </lineage>
</organism>
<name>A0A0L6V771_9BASI</name>
<gene>
    <name evidence="2" type="ORF">VP01_2362g1</name>
</gene>
<comment type="caution">
    <text evidence="2">The sequence shown here is derived from an EMBL/GenBank/DDBJ whole genome shotgun (WGS) entry which is preliminary data.</text>
</comment>
<keyword evidence="1" id="KW-0812">Transmembrane</keyword>
<accession>A0A0L6V771</accession>
<evidence type="ECO:0000313" key="2">
    <source>
        <dbReference type="EMBL" id="KNZ56618.1"/>
    </source>
</evidence>
<protein>
    <submittedName>
        <fullName evidence="2">Uncharacterized protein</fullName>
    </submittedName>
</protein>
<dbReference type="AlphaFoldDB" id="A0A0L6V771"/>
<keyword evidence="1" id="KW-1133">Transmembrane helix</keyword>
<keyword evidence="3" id="KW-1185">Reference proteome</keyword>
<dbReference type="Proteomes" id="UP000037035">
    <property type="component" value="Unassembled WGS sequence"/>
</dbReference>
<feature type="transmembrane region" description="Helical" evidence="1">
    <location>
        <begin position="197"/>
        <end position="216"/>
    </location>
</feature>
<evidence type="ECO:0000256" key="1">
    <source>
        <dbReference type="SAM" id="Phobius"/>
    </source>
</evidence>
<dbReference type="EMBL" id="LAVV01007239">
    <property type="protein sequence ID" value="KNZ56618.1"/>
    <property type="molecule type" value="Genomic_DNA"/>
</dbReference>
<evidence type="ECO:0000313" key="3">
    <source>
        <dbReference type="Proteomes" id="UP000037035"/>
    </source>
</evidence>
<keyword evidence="1" id="KW-0472">Membrane</keyword>
<sequence>MKLITRRHLRGISGEAANTATYCYTMEHKTYDNIHCCEWRQSWTLERQRRREHTPMTVYTVVSGDSLGDCRDNDDASTHLDNRKEETEMKLRRNTTGNNEFKPNRTPMRNHPVGRVQPKSCLPHDVYSPNCLQEQTPNRCRSLEIKPPCDIEYVIQIFGILLLEILRAFASTVYSLCPGSLSPPRRHDLTLKSGMNLLLPSFPLIVLLFSYHFYLISGSCERRRLFTTTPFSCTRFFSPYSPCGFSCHLISCGLHSIVTQIMIYLFSWTLCSTFLISPPIDDHHALGPVRYLSPAPHLLTFNGSFDPCCYSPSNLIVARQLSDQVKVPSLESDNPHILYWQDDHESTICLPIRLLITPELHPLQPPLRLSDGAVRSAPTLVTMTGPQRGTGGLGLGL</sequence>
<dbReference type="VEuPathDB" id="FungiDB:VP01_2362g1"/>